<dbReference type="InterPro" id="IPR003409">
    <property type="entry name" value="MORN"/>
</dbReference>
<dbReference type="InterPro" id="IPR000719">
    <property type="entry name" value="Prot_kinase_dom"/>
</dbReference>
<dbReference type="AlphaFoldDB" id="A0BX96"/>
<keyword evidence="1" id="KW-0677">Repeat</keyword>
<proteinExistence type="predicted"/>
<dbReference type="EMBL" id="CT868024">
    <property type="protein sequence ID" value="CAK63163.1"/>
    <property type="molecule type" value="Genomic_DNA"/>
</dbReference>
<dbReference type="OrthoDB" id="296050at2759"/>
<dbReference type="SUPFAM" id="SSF82185">
    <property type="entry name" value="Histone H3 K4-specific methyltransferase SET7/9 N-terminal domain"/>
    <property type="match status" value="2"/>
</dbReference>
<keyword evidence="4" id="KW-1185">Reference proteome</keyword>
<dbReference type="SUPFAM" id="SSF56112">
    <property type="entry name" value="Protein kinase-like (PK-like)"/>
    <property type="match status" value="1"/>
</dbReference>
<dbReference type="eggNOG" id="KOG0229">
    <property type="taxonomic scope" value="Eukaryota"/>
</dbReference>
<dbReference type="GeneID" id="5016345"/>
<dbReference type="PANTHER" id="PTHR23084:SF263">
    <property type="entry name" value="MORN REPEAT-CONTAINING PROTEIN 1"/>
    <property type="match status" value="1"/>
</dbReference>
<protein>
    <recommendedName>
        <fullName evidence="2">Protein kinase domain-containing protein</fullName>
    </recommendedName>
</protein>
<dbReference type="GO" id="GO:0004672">
    <property type="term" value="F:protein kinase activity"/>
    <property type="evidence" value="ECO:0007669"/>
    <property type="project" value="InterPro"/>
</dbReference>
<dbReference type="Proteomes" id="UP000000600">
    <property type="component" value="Unassembled WGS sequence"/>
</dbReference>
<accession>A0BX96</accession>
<evidence type="ECO:0000313" key="3">
    <source>
        <dbReference type="EMBL" id="CAK63163.1"/>
    </source>
</evidence>
<evidence type="ECO:0000256" key="1">
    <source>
        <dbReference type="ARBA" id="ARBA00022737"/>
    </source>
</evidence>
<dbReference type="STRING" id="5888.A0BX96"/>
<reference evidence="3 4" key="1">
    <citation type="journal article" date="2006" name="Nature">
        <title>Global trends of whole-genome duplications revealed by the ciliate Paramecium tetraurelia.</title>
        <authorList>
            <consortium name="Genoscope"/>
            <person name="Aury J.-M."/>
            <person name="Jaillon O."/>
            <person name="Duret L."/>
            <person name="Noel B."/>
            <person name="Jubin C."/>
            <person name="Porcel B.M."/>
            <person name="Segurens B."/>
            <person name="Daubin V."/>
            <person name="Anthouard V."/>
            <person name="Aiach N."/>
            <person name="Arnaiz O."/>
            <person name="Billaut A."/>
            <person name="Beisson J."/>
            <person name="Blanc I."/>
            <person name="Bouhouche K."/>
            <person name="Camara F."/>
            <person name="Duharcourt S."/>
            <person name="Guigo R."/>
            <person name="Gogendeau D."/>
            <person name="Katinka M."/>
            <person name="Keller A.-M."/>
            <person name="Kissmehl R."/>
            <person name="Klotz C."/>
            <person name="Koll F."/>
            <person name="Le Moue A."/>
            <person name="Lepere C."/>
            <person name="Malinsky S."/>
            <person name="Nowacki M."/>
            <person name="Nowak J.K."/>
            <person name="Plattner H."/>
            <person name="Poulain J."/>
            <person name="Ruiz F."/>
            <person name="Serrano V."/>
            <person name="Zagulski M."/>
            <person name="Dessen P."/>
            <person name="Betermier M."/>
            <person name="Weissenbach J."/>
            <person name="Scarpelli C."/>
            <person name="Schachter V."/>
            <person name="Sperling L."/>
            <person name="Meyer E."/>
            <person name="Cohen J."/>
            <person name="Wincker P."/>
        </authorList>
    </citation>
    <scope>NUCLEOTIDE SEQUENCE [LARGE SCALE GENOMIC DNA]</scope>
    <source>
        <strain evidence="3 4">Stock d4-2</strain>
    </source>
</reference>
<dbReference type="Gene3D" id="1.10.510.10">
    <property type="entry name" value="Transferase(Phosphotransferase) domain 1"/>
    <property type="match status" value="1"/>
</dbReference>
<dbReference type="SMART" id="SM00698">
    <property type="entry name" value="MORN"/>
    <property type="match status" value="3"/>
</dbReference>
<dbReference type="InParanoid" id="A0BX96"/>
<gene>
    <name evidence="3" type="ORF">GSPATT00033016001</name>
</gene>
<name>A0BX96_PARTE</name>
<dbReference type="OMA" id="IWTTEDF"/>
<dbReference type="HOGENOM" id="CLU_424217_0_0_1"/>
<dbReference type="Pfam" id="PF02493">
    <property type="entry name" value="MORN"/>
    <property type="match status" value="4"/>
</dbReference>
<dbReference type="KEGG" id="ptm:GSPATT00033016001"/>
<feature type="domain" description="Protein kinase" evidence="2">
    <location>
        <begin position="27"/>
        <end position="314"/>
    </location>
</feature>
<dbReference type="RefSeq" id="XP_001430561.1">
    <property type="nucleotide sequence ID" value="XM_001430524.2"/>
</dbReference>
<dbReference type="Gene3D" id="2.20.110.10">
    <property type="entry name" value="Histone H3 K4-specific methyltransferase SET7/9 N-terminal domain"/>
    <property type="match status" value="1"/>
</dbReference>
<dbReference type="PROSITE" id="PS50011">
    <property type="entry name" value="PROTEIN_KINASE_DOM"/>
    <property type="match status" value="1"/>
</dbReference>
<organism evidence="3 4">
    <name type="scientific">Paramecium tetraurelia</name>
    <dbReference type="NCBI Taxonomy" id="5888"/>
    <lineage>
        <taxon>Eukaryota</taxon>
        <taxon>Sar</taxon>
        <taxon>Alveolata</taxon>
        <taxon>Ciliophora</taxon>
        <taxon>Intramacronucleata</taxon>
        <taxon>Oligohymenophorea</taxon>
        <taxon>Peniculida</taxon>
        <taxon>Parameciidae</taxon>
        <taxon>Paramecium</taxon>
    </lineage>
</organism>
<dbReference type="GO" id="GO:0005524">
    <property type="term" value="F:ATP binding"/>
    <property type="evidence" value="ECO:0007669"/>
    <property type="project" value="InterPro"/>
</dbReference>
<sequence>MGTCQQCKSYVEISNLTIIDQLSNDFIVVQDDYQHPLYGKVNILEYKEPKQFDFKLVHKLITFVEREDFQQALQYYEAKFYGFNHPNLLIIHAMQHRQIDQFFNTQYKLSLFLDYYETTLAQELIFRKKIYFEEREILFFLDSLIGSQAFLQSKGHALSSLKFDKIYLTNLLNGAIALKVQSPLFDPKDQEMEFNALFDKIIKGEQVKLQDYPYLSPEQWQMIHNKKLESYDLFKSNVFVLGLMILELCSVRQSITLYKDYMIDQNLLNDQINKVKERYGEVLPLLLDAMLYYDPKVRCDFLQLDDLLNLQQLLNGKRLSQIWTTEDFQYSFIEKKVFGLIDQLQVHFTTRQHSLIHPEVQSQLSNQSLLQKGSHLSLKQVLSKNSKESKASSSFIQKRESYSPQTQKKNLFKKFETEQASKGGSKKLITQDGFGVESLANGLTYEGIFQGGKKQGLGKLINDDNEIIYEGYFFENQYHRTGVLKNQNPQPLTAPFNYKDFNTLGNMWVKYDGDFKEGKQDGYGQLTLSNAEIYTGLFKNGEVNGTGVFLTLDGQHIKGKWVNNIFQEV</sequence>
<evidence type="ECO:0000313" key="4">
    <source>
        <dbReference type="Proteomes" id="UP000000600"/>
    </source>
</evidence>
<dbReference type="PANTHER" id="PTHR23084">
    <property type="entry name" value="PHOSPHATIDYLINOSITOL-4-PHOSPHATE 5-KINASE RELATED"/>
    <property type="match status" value="1"/>
</dbReference>
<evidence type="ECO:0000259" key="2">
    <source>
        <dbReference type="PROSITE" id="PS50011"/>
    </source>
</evidence>
<dbReference type="InterPro" id="IPR011009">
    <property type="entry name" value="Kinase-like_dom_sf"/>
</dbReference>